<evidence type="ECO:0000313" key="1">
    <source>
        <dbReference type="EMBL" id="SFE85077.1"/>
    </source>
</evidence>
<evidence type="ECO:0000313" key="2">
    <source>
        <dbReference type="Proteomes" id="UP000198598"/>
    </source>
</evidence>
<name>A0A1I2DX89_9BACT</name>
<sequence>MLPNMICRVIPSANEADNKKRRAAVGLLRLEEYAKAREFKEALLKN</sequence>
<dbReference type="EMBL" id="FOLQ01000020">
    <property type="protein sequence ID" value="SFE85077.1"/>
    <property type="molecule type" value="Genomic_DNA"/>
</dbReference>
<reference evidence="1 2" key="1">
    <citation type="submission" date="2016-10" db="EMBL/GenBank/DDBJ databases">
        <authorList>
            <person name="de Groot N.N."/>
        </authorList>
    </citation>
    <scope>NUCLEOTIDE SEQUENCE [LARGE SCALE GENOMIC DNA]</scope>
    <source>
        <strain evidence="1 2">DSM 26130</strain>
    </source>
</reference>
<protein>
    <submittedName>
        <fullName evidence="1">Uncharacterized protein</fullName>
    </submittedName>
</protein>
<dbReference type="Proteomes" id="UP000198598">
    <property type="component" value="Unassembled WGS sequence"/>
</dbReference>
<keyword evidence="2" id="KW-1185">Reference proteome</keyword>
<organism evidence="1 2">
    <name type="scientific">Spirosoma endophyticum</name>
    <dbReference type="NCBI Taxonomy" id="662367"/>
    <lineage>
        <taxon>Bacteria</taxon>
        <taxon>Pseudomonadati</taxon>
        <taxon>Bacteroidota</taxon>
        <taxon>Cytophagia</taxon>
        <taxon>Cytophagales</taxon>
        <taxon>Cytophagaceae</taxon>
        <taxon>Spirosoma</taxon>
    </lineage>
</organism>
<accession>A0A1I2DX89</accession>
<proteinExistence type="predicted"/>
<dbReference type="AlphaFoldDB" id="A0A1I2DX89"/>
<gene>
    <name evidence="1" type="ORF">SAMN05216167_120104</name>
</gene>